<comment type="similarity">
    <text evidence="1">Belongs to the universal ribosomal protein uS2 family.</text>
</comment>
<dbReference type="HAMAP" id="MF_00291_B">
    <property type="entry name" value="Ribosomal_uS2_B"/>
    <property type="match status" value="1"/>
</dbReference>
<accession>A0AAN6UGL3</accession>
<dbReference type="EMBL" id="MU853416">
    <property type="protein sequence ID" value="KAK4132663.1"/>
    <property type="molecule type" value="Genomic_DNA"/>
</dbReference>
<evidence type="ECO:0000256" key="1">
    <source>
        <dbReference type="ARBA" id="ARBA00006242"/>
    </source>
</evidence>
<dbReference type="AlphaFoldDB" id="A0AAN6UGL3"/>
<dbReference type="InterPro" id="IPR046342">
    <property type="entry name" value="CBS_dom_sf"/>
</dbReference>
<feature type="region of interest" description="Disordered" evidence="4">
    <location>
        <begin position="1"/>
        <end position="94"/>
    </location>
</feature>
<dbReference type="CDD" id="cd17782">
    <property type="entry name" value="CBS_pair_MUG70_2"/>
    <property type="match status" value="1"/>
</dbReference>
<feature type="domain" description="PB1" evidence="6">
    <location>
        <begin position="478"/>
        <end position="574"/>
    </location>
</feature>
<dbReference type="InterPro" id="IPR000644">
    <property type="entry name" value="CBS_dom"/>
</dbReference>
<dbReference type="PRINTS" id="PR00395">
    <property type="entry name" value="RIBOSOMALS2"/>
</dbReference>
<feature type="compositionally biased region" description="Polar residues" evidence="4">
    <location>
        <begin position="1"/>
        <end position="15"/>
    </location>
</feature>
<evidence type="ECO:0000313" key="8">
    <source>
        <dbReference type="Proteomes" id="UP001304895"/>
    </source>
</evidence>
<reference evidence="7" key="1">
    <citation type="journal article" date="2023" name="Mol. Phylogenet. Evol.">
        <title>Genome-scale phylogeny and comparative genomics of the fungal order Sordariales.</title>
        <authorList>
            <person name="Hensen N."/>
            <person name="Bonometti L."/>
            <person name="Westerberg I."/>
            <person name="Brannstrom I.O."/>
            <person name="Guillou S."/>
            <person name="Cros-Aarteil S."/>
            <person name="Calhoun S."/>
            <person name="Haridas S."/>
            <person name="Kuo A."/>
            <person name="Mondo S."/>
            <person name="Pangilinan J."/>
            <person name="Riley R."/>
            <person name="LaButti K."/>
            <person name="Andreopoulos B."/>
            <person name="Lipzen A."/>
            <person name="Chen C."/>
            <person name="Yan M."/>
            <person name="Daum C."/>
            <person name="Ng V."/>
            <person name="Clum A."/>
            <person name="Steindorff A."/>
            <person name="Ohm R.A."/>
            <person name="Martin F."/>
            <person name="Silar P."/>
            <person name="Natvig D.O."/>
            <person name="Lalanne C."/>
            <person name="Gautier V."/>
            <person name="Ament-Velasquez S.L."/>
            <person name="Kruys A."/>
            <person name="Hutchinson M.I."/>
            <person name="Powell A.J."/>
            <person name="Barry K."/>
            <person name="Miller A.N."/>
            <person name="Grigoriev I.V."/>
            <person name="Debuchy R."/>
            <person name="Gladieux P."/>
            <person name="Hiltunen Thoren M."/>
            <person name="Johannesson H."/>
        </authorList>
    </citation>
    <scope>NUCLEOTIDE SEQUENCE</scope>
    <source>
        <strain evidence="7">CBS 123565</strain>
    </source>
</reference>
<evidence type="ECO:0000256" key="4">
    <source>
        <dbReference type="SAM" id="MobiDB-lite"/>
    </source>
</evidence>
<dbReference type="InterPro" id="IPR005706">
    <property type="entry name" value="Ribosomal_uS2_bac/mit/plastid"/>
</dbReference>
<dbReference type="GO" id="GO:0003735">
    <property type="term" value="F:structural constituent of ribosome"/>
    <property type="evidence" value="ECO:0007669"/>
    <property type="project" value="InterPro"/>
</dbReference>
<evidence type="ECO:0000256" key="2">
    <source>
        <dbReference type="ARBA" id="ARBA00022737"/>
    </source>
</evidence>
<dbReference type="SMART" id="SM00116">
    <property type="entry name" value="CBS"/>
    <property type="match status" value="4"/>
</dbReference>
<sequence>MSVNAGTMRGTQSRQGRGAIPFASGSTTGSGIPRPVLETAQTATSEAGASSSVSASRQKQSKRDEAIRRKMENDLQKKKHLTGRARQSRKAPPGTVLALKPSQALQIKPSTTVAEAAQLMAAKREDCVLVTDEDDRIAGIFTAKDLAFRVVGAGLRPSHVTIAEIMTKNPLCARTDTSATDALDLMVRKGFRHLPVMDENQDISGVLDITKCFYEAMEKLERAYASSRRLYDALEGVQSELGTTQPQQIIQYVEALRSKMSGPTLESVLNGVPPTTVSVRTSVKEAAQLMKENHTTAVLVQDQGAITGIFTSKDVVLRVIAPGLDPATCSVVRVMTPHPDFAPMDMTIQAALRKMHDGHYLNLPVMNDGGEIVGMADVLKLTYATLEQINGMNTADSEGPAWNKFWLSLDHETESMVSGEGSLQHTNPGPRSLMSPDMSRGERPVTDSVAPGDSASHAGIESQVQSAAGLTPELLPSEMPFPFKFKAPSGRVHRLQVTASLGMAEFVASVTAKLGPEVEAIGGSPVVEEGVLSGGFALSYLDDEGDSVSITTDQDLLEAIVLARQGLRDKVDLFVYDHNEPPVAAAPAAAPEPIVVLPTPPASSVIRERRKVLDDDEEEDGDGSGDDEPARRGRQSRTRTAQQPEQVIAGVPNELLMPGAIFTLAVVIAGVFTITRLSSRKVARPILDSYHSNDRSPDLPAMIVRNFGVRHGRRALAAPISRTCLRALSNSTTTTTTVADVPASPAPLTTAQAFNAAKVAARQAELAQIPGNFREYQHQREATRTLGSSVESRYHPEQGLIDPPSDASLEMLMAAQCHMGHHISQWNPANQRYIYGERAGIHIISLETTATHLRRAARVVEQVAYYGGLILFVGNRKGHMPIVERAAELAKGCHLFHKWTPGTITNRDVMLANRELRIVDIRDQTLEGFDKHLRDRRPVVPDLVVCLNPKENHPLLYECGLANVPTIGIVDTDADPTWVTYQIPANDDSLRSVTLIAGILGRAGERGQARRLKAADHGTSTWASPRDVANFLTSDSLEKLRNHRAAIAEAEADGILDDGLARKEDFMTDDELLAQLNELPTAPPPTQ</sequence>
<dbReference type="SUPFAM" id="SSF52313">
    <property type="entry name" value="Ribosomal protein S2"/>
    <property type="match status" value="1"/>
</dbReference>
<dbReference type="SMART" id="SM00666">
    <property type="entry name" value="PB1"/>
    <property type="match status" value="1"/>
</dbReference>
<dbReference type="Gene3D" id="3.10.580.10">
    <property type="entry name" value="CBS-domain"/>
    <property type="match status" value="2"/>
</dbReference>
<protein>
    <submittedName>
        <fullName evidence="7">Uncharacterized protein</fullName>
    </submittedName>
</protein>
<dbReference type="SUPFAM" id="SSF54631">
    <property type="entry name" value="CBS-domain pair"/>
    <property type="match status" value="2"/>
</dbReference>
<feature type="domain" description="CBS" evidence="5">
    <location>
        <begin position="166"/>
        <end position="222"/>
    </location>
</feature>
<organism evidence="7 8">
    <name type="scientific">Trichocladium antarcticum</name>
    <dbReference type="NCBI Taxonomy" id="1450529"/>
    <lineage>
        <taxon>Eukaryota</taxon>
        <taxon>Fungi</taxon>
        <taxon>Dikarya</taxon>
        <taxon>Ascomycota</taxon>
        <taxon>Pezizomycotina</taxon>
        <taxon>Sordariomycetes</taxon>
        <taxon>Sordariomycetidae</taxon>
        <taxon>Sordariales</taxon>
        <taxon>Chaetomiaceae</taxon>
        <taxon>Trichocladium</taxon>
    </lineage>
</organism>
<evidence type="ECO:0000259" key="5">
    <source>
        <dbReference type="PROSITE" id="PS51371"/>
    </source>
</evidence>
<dbReference type="GO" id="GO:0006412">
    <property type="term" value="P:translation"/>
    <property type="evidence" value="ECO:0007669"/>
    <property type="project" value="InterPro"/>
</dbReference>
<reference evidence="7" key="2">
    <citation type="submission" date="2023-05" db="EMBL/GenBank/DDBJ databases">
        <authorList>
            <consortium name="Lawrence Berkeley National Laboratory"/>
            <person name="Steindorff A."/>
            <person name="Hensen N."/>
            <person name="Bonometti L."/>
            <person name="Westerberg I."/>
            <person name="Brannstrom I.O."/>
            <person name="Guillou S."/>
            <person name="Cros-Aarteil S."/>
            <person name="Calhoun S."/>
            <person name="Haridas S."/>
            <person name="Kuo A."/>
            <person name="Mondo S."/>
            <person name="Pangilinan J."/>
            <person name="Riley R."/>
            <person name="Labutti K."/>
            <person name="Andreopoulos B."/>
            <person name="Lipzen A."/>
            <person name="Chen C."/>
            <person name="Yanf M."/>
            <person name="Daum C."/>
            <person name="Ng V."/>
            <person name="Clum A."/>
            <person name="Ohm R."/>
            <person name="Martin F."/>
            <person name="Silar P."/>
            <person name="Natvig D."/>
            <person name="Lalanne C."/>
            <person name="Gautier V."/>
            <person name="Ament-Velasquez S.L."/>
            <person name="Kruys A."/>
            <person name="Hutchinson M.I."/>
            <person name="Powell A.J."/>
            <person name="Barry K."/>
            <person name="Miller A.N."/>
            <person name="Grigoriev I.V."/>
            <person name="Debuchy R."/>
            <person name="Gladieux P."/>
            <person name="Thoren M.H."/>
            <person name="Johannesson H."/>
        </authorList>
    </citation>
    <scope>NUCLEOTIDE SEQUENCE</scope>
    <source>
        <strain evidence="7">CBS 123565</strain>
    </source>
</reference>
<feature type="compositionally biased region" description="Basic residues" evidence="4">
    <location>
        <begin position="77"/>
        <end position="89"/>
    </location>
</feature>
<feature type="region of interest" description="Disordered" evidence="4">
    <location>
        <begin position="606"/>
        <end position="646"/>
    </location>
</feature>
<keyword evidence="2" id="KW-0677">Repeat</keyword>
<dbReference type="CDD" id="cd17781">
    <property type="entry name" value="CBS_pair_MUG70_1"/>
    <property type="match status" value="1"/>
</dbReference>
<feature type="domain" description="CBS" evidence="5">
    <location>
        <begin position="269"/>
        <end position="326"/>
    </location>
</feature>
<dbReference type="Pfam" id="PF00318">
    <property type="entry name" value="Ribosomal_S2"/>
    <property type="match status" value="1"/>
</dbReference>
<feature type="compositionally biased region" description="Basic and acidic residues" evidence="4">
    <location>
        <begin position="61"/>
        <end position="76"/>
    </location>
</feature>
<dbReference type="InterPro" id="IPR001865">
    <property type="entry name" value="Ribosomal_uS2"/>
</dbReference>
<keyword evidence="3" id="KW-0129">CBS domain</keyword>
<dbReference type="InterPro" id="IPR023591">
    <property type="entry name" value="Ribosomal_uS2_flav_dom_sf"/>
</dbReference>
<feature type="domain" description="CBS" evidence="5">
    <location>
        <begin position="99"/>
        <end position="158"/>
    </location>
</feature>
<feature type="region of interest" description="Disordered" evidence="4">
    <location>
        <begin position="416"/>
        <end position="456"/>
    </location>
</feature>
<dbReference type="Gene3D" id="3.40.50.10490">
    <property type="entry name" value="Glucose-6-phosphate isomerase like protein, domain 1"/>
    <property type="match status" value="1"/>
</dbReference>
<dbReference type="GO" id="GO:0015935">
    <property type="term" value="C:small ribosomal subunit"/>
    <property type="evidence" value="ECO:0007669"/>
    <property type="project" value="InterPro"/>
</dbReference>
<proteinExistence type="inferred from homology"/>
<dbReference type="SUPFAM" id="SSF54277">
    <property type="entry name" value="CAD &amp; PB1 domains"/>
    <property type="match status" value="1"/>
</dbReference>
<dbReference type="InterPro" id="IPR051462">
    <property type="entry name" value="CBS_domain-containing"/>
</dbReference>
<keyword evidence="8" id="KW-1185">Reference proteome</keyword>
<evidence type="ECO:0000256" key="3">
    <source>
        <dbReference type="PROSITE-ProRule" id="PRU00703"/>
    </source>
</evidence>
<dbReference type="InterPro" id="IPR000270">
    <property type="entry name" value="PB1_dom"/>
</dbReference>
<name>A0AAN6UGL3_9PEZI</name>
<evidence type="ECO:0000259" key="6">
    <source>
        <dbReference type="PROSITE" id="PS51745"/>
    </source>
</evidence>
<dbReference type="PANTHER" id="PTHR48108:SF26">
    <property type="entry name" value="CBS DOMAIN-CONTAINING PROTEIN DDB_G0289609"/>
    <property type="match status" value="1"/>
</dbReference>
<feature type="compositionally biased region" description="Acidic residues" evidence="4">
    <location>
        <begin position="614"/>
        <end position="627"/>
    </location>
</feature>
<evidence type="ECO:0000313" key="7">
    <source>
        <dbReference type="EMBL" id="KAK4132663.1"/>
    </source>
</evidence>
<dbReference type="PROSITE" id="PS51745">
    <property type="entry name" value="PB1"/>
    <property type="match status" value="1"/>
</dbReference>
<dbReference type="Proteomes" id="UP001304895">
    <property type="component" value="Unassembled WGS sequence"/>
</dbReference>
<dbReference type="Pfam" id="PF00571">
    <property type="entry name" value="CBS"/>
    <property type="match status" value="4"/>
</dbReference>
<dbReference type="PROSITE" id="PS51371">
    <property type="entry name" value="CBS"/>
    <property type="match status" value="4"/>
</dbReference>
<dbReference type="PANTHER" id="PTHR48108">
    <property type="entry name" value="CBS DOMAIN-CONTAINING PROTEIN CBSX2, CHLOROPLASTIC"/>
    <property type="match status" value="1"/>
</dbReference>
<comment type="caution">
    <text evidence="7">The sequence shown here is derived from an EMBL/GenBank/DDBJ whole genome shotgun (WGS) entry which is preliminary data.</text>
</comment>
<dbReference type="InterPro" id="IPR053793">
    <property type="entry name" value="PB1-like"/>
</dbReference>
<feature type="domain" description="CBS" evidence="5">
    <location>
        <begin position="335"/>
        <end position="392"/>
    </location>
</feature>
<feature type="compositionally biased region" description="Low complexity" evidence="4">
    <location>
        <begin position="39"/>
        <end position="58"/>
    </location>
</feature>
<dbReference type="Pfam" id="PF00564">
    <property type="entry name" value="PB1"/>
    <property type="match status" value="1"/>
</dbReference>
<dbReference type="CDD" id="cd01425">
    <property type="entry name" value="RPS2"/>
    <property type="match status" value="1"/>
</dbReference>
<gene>
    <name evidence="7" type="ORF">BT67DRAFT_424927</name>
</gene>